<sequence length="316" mass="35531">MVQFEALYLLGTQVNWLLLGTLTLQVYKFHICFPKERWWVKTLVYTLFVLEVVQTAVTSHFAYSILVISWGKPSIFTKLPWSSLAAPIFTGITSGSVQSFFAWRIWTLKDKHVWARIVSVVVVMLALMQSLAAFCTDARFAVTTQVTELERLHVGVNVWLIGSAVCDVVITITMLVILTEYRRKTPWKRTDTLISKLIYNTVETGAITTVVAIADVILFILFSQTNLHQAPAFILGKLYTNVLLATLNSRVVMGTRSGLAGARMDVSGDSKHEMQWRRQTACAPDLEAASRRVQITTVRHVTIDSDPVEHKKVADL</sequence>
<keyword evidence="1" id="KW-0812">Transmembrane</keyword>
<feature type="transmembrane region" description="Helical" evidence="1">
    <location>
        <begin position="113"/>
        <end position="134"/>
    </location>
</feature>
<feature type="transmembrane region" description="Helical" evidence="1">
    <location>
        <begin position="228"/>
        <end position="247"/>
    </location>
</feature>
<comment type="caution">
    <text evidence="3">The sequence shown here is derived from an EMBL/GenBank/DDBJ whole genome shotgun (WGS) entry which is preliminary data.</text>
</comment>
<dbReference type="InterPro" id="IPR045339">
    <property type="entry name" value="DUF6534"/>
</dbReference>
<evidence type="ECO:0000313" key="4">
    <source>
        <dbReference type="Proteomes" id="UP001219525"/>
    </source>
</evidence>
<keyword evidence="1" id="KW-1133">Transmembrane helix</keyword>
<dbReference type="Proteomes" id="UP001219525">
    <property type="component" value="Unassembled WGS sequence"/>
</dbReference>
<proteinExistence type="predicted"/>
<feature type="transmembrane region" description="Helical" evidence="1">
    <location>
        <begin position="154"/>
        <end position="177"/>
    </location>
</feature>
<feature type="transmembrane region" description="Helical" evidence="1">
    <location>
        <begin position="83"/>
        <end position="106"/>
    </location>
</feature>
<reference evidence="3" key="1">
    <citation type="submission" date="2023-03" db="EMBL/GenBank/DDBJ databases">
        <title>Massive genome expansion in bonnet fungi (Mycena s.s.) driven by repeated elements and novel gene families across ecological guilds.</title>
        <authorList>
            <consortium name="Lawrence Berkeley National Laboratory"/>
            <person name="Harder C.B."/>
            <person name="Miyauchi S."/>
            <person name="Viragh M."/>
            <person name="Kuo A."/>
            <person name="Thoen E."/>
            <person name="Andreopoulos B."/>
            <person name="Lu D."/>
            <person name="Skrede I."/>
            <person name="Drula E."/>
            <person name="Henrissat B."/>
            <person name="Morin E."/>
            <person name="Kohler A."/>
            <person name="Barry K."/>
            <person name="LaButti K."/>
            <person name="Morin E."/>
            <person name="Salamov A."/>
            <person name="Lipzen A."/>
            <person name="Mereny Z."/>
            <person name="Hegedus B."/>
            <person name="Baldrian P."/>
            <person name="Stursova M."/>
            <person name="Weitz H."/>
            <person name="Taylor A."/>
            <person name="Grigoriev I.V."/>
            <person name="Nagy L.G."/>
            <person name="Martin F."/>
            <person name="Kauserud H."/>
        </authorList>
    </citation>
    <scope>NUCLEOTIDE SEQUENCE</scope>
    <source>
        <strain evidence="3">9144</strain>
    </source>
</reference>
<evidence type="ECO:0000256" key="1">
    <source>
        <dbReference type="SAM" id="Phobius"/>
    </source>
</evidence>
<dbReference type="AlphaFoldDB" id="A0AAD6UQE5"/>
<protein>
    <recommendedName>
        <fullName evidence="2">DUF6534 domain-containing protein</fullName>
    </recommendedName>
</protein>
<feature type="transmembrane region" description="Helical" evidence="1">
    <location>
        <begin position="39"/>
        <end position="63"/>
    </location>
</feature>
<gene>
    <name evidence="3" type="ORF">GGX14DRAFT_479904</name>
</gene>
<keyword evidence="1" id="KW-0472">Membrane</keyword>
<feature type="domain" description="DUF6534" evidence="2">
    <location>
        <begin position="163"/>
        <end position="250"/>
    </location>
</feature>
<evidence type="ECO:0000313" key="3">
    <source>
        <dbReference type="EMBL" id="KAJ7192564.1"/>
    </source>
</evidence>
<name>A0AAD6UQE5_9AGAR</name>
<dbReference type="EMBL" id="JARJCW010000118">
    <property type="protein sequence ID" value="KAJ7192564.1"/>
    <property type="molecule type" value="Genomic_DNA"/>
</dbReference>
<keyword evidence="4" id="KW-1185">Reference proteome</keyword>
<organism evidence="3 4">
    <name type="scientific">Mycena pura</name>
    <dbReference type="NCBI Taxonomy" id="153505"/>
    <lineage>
        <taxon>Eukaryota</taxon>
        <taxon>Fungi</taxon>
        <taxon>Dikarya</taxon>
        <taxon>Basidiomycota</taxon>
        <taxon>Agaricomycotina</taxon>
        <taxon>Agaricomycetes</taxon>
        <taxon>Agaricomycetidae</taxon>
        <taxon>Agaricales</taxon>
        <taxon>Marasmiineae</taxon>
        <taxon>Mycenaceae</taxon>
        <taxon>Mycena</taxon>
    </lineage>
</organism>
<feature type="transmembrane region" description="Helical" evidence="1">
    <location>
        <begin position="6"/>
        <end position="27"/>
    </location>
</feature>
<dbReference type="PANTHER" id="PTHR40465">
    <property type="entry name" value="CHROMOSOME 1, WHOLE GENOME SHOTGUN SEQUENCE"/>
    <property type="match status" value="1"/>
</dbReference>
<dbReference type="PANTHER" id="PTHR40465:SF1">
    <property type="entry name" value="DUF6534 DOMAIN-CONTAINING PROTEIN"/>
    <property type="match status" value="1"/>
</dbReference>
<dbReference type="Pfam" id="PF20152">
    <property type="entry name" value="DUF6534"/>
    <property type="match status" value="1"/>
</dbReference>
<evidence type="ECO:0000259" key="2">
    <source>
        <dbReference type="Pfam" id="PF20152"/>
    </source>
</evidence>
<accession>A0AAD6UQE5</accession>
<feature type="transmembrane region" description="Helical" evidence="1">
    <location>
        <begin position="197"/>
        <end position="222"/>
    </location>
</feature>